<evidence type="ECO:0000313" key="2">
    <source>
        <dbReference type="Proteomes" id="UP000249218"/>
    </source>
</evidence>
<sequence length="66" mass="6786">MVGTTTKATARQVSSNGALNPAAHAAILAAAAVAQVTLHSSLLLSVLPHTLSMPIFQHIASKRQLT</sequence>
<organism evidence="1 2">
    <name type="scientific">Helicoverpa armigera</name>
    <name type="common">Cotton bollworm</name>
    <name type="synonym">Heliothis armigera</name>
    <dbReference type="NCBI Taxonomy" id="29058"/>
    <lineage>
        <taxon>Eukaryota</taxon>
        <taxon>Metazoa</taxon>
        <taxon>Ecdysozoa</taxon>
        <taxon>Arthropoda</taxon>
        <taxon>Hexapoda</taxon>
        <taxon>Insecta</taxon>
        <taxon>Pterygota</taxon>
        <taxon>Neoptera</taxon>
        <taxon>Endopterygota</taxon>
        <taxon>Lepidoptera</taxon>
        <taxon>Glossata</taxon>
        <taxon>Ditrysia</taxon>
        <taxon>Noctuoidea</taxon>
        <taxon>Noctuidae</taxon>
        <taxon>Heliothinae</taxon>
        <taxon>Helicoverpa</taxon>
    </lineage>
</organism>
<reference evidence="1 2" key="1">
    <citation type="journal article" date="2017" name="BMC Biol.">
        <title>Genomic innovations, transcriptional plasticity and gene loss underlying the evolution and divergence of two highly polyphagous and invasive Helicoverpa pest species.</title>
        <authorList>
            <person name="Pearce S.L."/>
            <person name="Clarke D.F."/>
            <person name="East P.D."/>
            <person name="Elfekih S."/>
            <person name="Gordon K.H."/>
            <person name="Jermiin L.S."/>
            <person name="McGaughran A."/>
            <person name="Oakeshott J.G."/>
            <person name="Papanikolaou A."/>
            <person name="Perera O.P."/>
            <person name="Rane R.V."/>
            <person name="Richards S."/>
            <person name="Tay W.T."/>
            <person name="Walsh T.K."/>
            <person name="Anderson A."/>
            <person name="Anderson C.J."/>
            <person name="Asgari S."/>
            <person name="Board P.G."/>
            <person name="Bretschneider A."/>
            <person name="Campbell P.M."/>
            <person name="Chertemps T."/>
            <person name="Christeller J.T."/>
            <person name="Coppin C.W."/>
            <person name="Downes S.J."/>
            <person name="Duan G."/>
            <person name="Farnsworth C.A."/>
            <person name="Good R.T."/>
            <person name="Han L.B."/>
            <person name="Han Y.C."/>
            <person name="Hatje K."/>
            <person name="Horne I."/>
            <person name="Huang Y.P."/>
            <person name="Hughes D.S."/>
            <person name="Jacquin-Joly E."/>
            <person name="James W."/>
            <person name="Jhangiani S."/>
            <person name="Kollmar M."/>
            <person name="Kuwar S.S."/>
            <person name="Li S."/>
            <person name="Liu N.Y."/>
            <person name="Maibeche M.T."/>
            <person name="Miller J.R."/>
            <person name="Montagne N."/>
            <person name="Perry T."/>
            <person name="Qu J."/>
            <person name="Song S.V."/>
            <person name="Sutton G.G."/>
            <person name="Vogel H."/>
            <person name="Walenz B.P."/>
            <person name="Xu W."/>
            <person name="Zhang H.J."/>
            <person name="Zou Z."/>
            <person name="Batterham P."/>
            <person name="Edwards O.R."/>
            <person name="Feyereisen R."/>
            <person name="Gibbs R.A."/>
            <person name="Heckel D.G."/>
            <person name="McGrath A."/>
            <person name="Robin C."/>
            <person name="Scherer S.E."/>
            <person name="Worley K.C."/>
            <person name="Wu Y.D."/>
        </authorList>
    </citation>
    <scope>NUCLEOTIDE SEQUENCE [LARGE SCALE GENOMIC DNA]</scope>
    <source>
        <strain evidence="1">Harm_GR_Male_#8</strain>
        <tissue evidence="1">Whole organism</tissue>
    </source>
</reference>
<keyword evidence="2" id="KW-1185">Reference proteome</keyword>
<proteinExistence type="predicted"/>
<name>A0A2W1BBU6_HELAM</name>
<dbReference type="EMBL" id="KZ150187">
    <property type="protein sequence ID" value="PZC72448.1"/>
    <property type="molecule type" value="Genomic_DNA"/>
</dbReference>
<protein>
    <submittedName>
        <fullName evidence="1">Uncharacterized protein</fullName>
    </submittedName>
</protein>
<evidence type="ECO:0000313" key="1">
    <source>
        <dbReference type="EMBL" id="PZC72448.1"/>
    </source>
</evidence>
<dbReference type="Proteomes" id="UP000249218">
    <property type="component" value="Unassembled WGS sequence"/>
</dbReference>
<gene>
    <name evidence="1" type="primary">HaOG211143</name>
    <name evidence="1" type="ORF">B5X24_HaOG211143</name>
</gene>
<dbReference type="AlphaFoldDB" id="A0A2W1BBU6"/>
<accession>A0A2W1BBU6</accession>